<organism evidence="1 2">
    <name type="scientific">Sphingobium cloacae</name>
    <dbReference type="NCBI Taxonomy" id="120107"/>
    <lineage>
        <taxon>Bacteria</taxon>
        <taxon>Pseudomonadati</taxon>
        <taxon>Pseudomonadota</taxon>
        <taxon>Alphaproteobacteria</taxon>
        <taxon>Sphingomonadales</taxon>
        <taxon>Sphingomonadaceae</taxon>
        <taxon>Sphingobium</taxon>
    </lineage>
</organism>
<dbReference type="InterPro" id="IPR053838">
    <property type="entry name" value="DUF6925"/>
</dbReference>
<dbReference type="Pfam" id="PF21973">
    <property type="entry name" value="DUF6925"/>
    <property type="match status" value="1"/>
</dbReference>
<reference evidence="1 2" key="1">
    <citation type="submission" date="2016-10" db="EMBL/GenBank/DDBJ databases">
        <title>Complete Genome Sequence of the Nonylphenol-Degrading Bacterium Sphingobium cloacae JCM 10874T.</title>
        <authorList>
            <person name="Ootsuka M."/>
            <person name="Nishizawa T."/>
            <person name="Ohta H."/>
        </authorList>
    </citation>
    <scope>NUCLEOTIDE SEQUENCE [LARGE SCALE GENOMIC DNA]</scope>
    <source>
        <strain evidence="1 2">JCM 10874</strain>
    </source>
</reference>
<dbReference type="Proteomes" id="UP000218272">
    <property type="component" value="Chromosome SCLO_1"/>
</dbReference>
<dbReference type="KEGG" id="sclo:SCLO_1013840"/>
<accession>A0A1E1F1N9</accession>
<sequence>MHRPLTDMLGDLAIDPANGWSIGSFGAVGEFMRDATESASIARHPGGIEIATARGAIRIAPTADLKPVAWDSLSSDGEGWSHALAFCVRRPESGDRVIAAMGHDDEAIRTDERSHRIFDLGVGCGAIRMALRTDDPVLADTLDNAVGNPFAGNASLFQEVLRAQPHRILLSPAGRIEIFQPVPPPDGKSPEGPHTHLLAPLIGKDRPHSSTTPIPEGWQSALTMHPPSPWRTNLGERMPFDPVIDSAFAPLLECYGLPEDAEIERMLLSALSSGNTPEFADWPETRRGRAKARIVLRRLAAAGDRRVRPWRFLHDHAAVDTEPEDEAAS</sequence>
<name>A0A1E1F1N9_9SPHN</name>
<evidence type="ECO:0000313" key="1">
    <source>
        <dbReference type="EMBL" id="BAV64424.1"/>
    </source>
</evidence>
<protein>
    <submittedName>
        <fullName evidence="1">Uncharacterized protein</fullName>
    </submittedName>
</protein>
<gene>
    <name evidence="1" type="ORF">SCLO_1013840</name>
</gene>
<keyword evidence="2" id="KW-1185">Reference proteome</keyword>
<dbReference type="AlphaFoldDB" id="A0A1E1F1N9"/>
<evidence type="ECO:0000313" key="2">
    <source>
        <dbReference type="Proteomes" id="UP000218272"/>
    </source>
</evidence>
<proteinExistence type="predicted"/>
<dbReference type="EMBL" id="AP017655">
    <property type="protein sequence ID" value="BAV64424.1"/>
    <property type="molecule type" value="Genomic_DNA"/>
</dbReference>